<evidence type="ECO:0000256" key="1">
    <source>
        <dbReference type="ARBA" id="ARBA00004323"/>
    </source>
</evidence>
<keyword evidence="8" id="KW-0333">Golgi apparatus</keyword>
<keyword evidence="7 12" id="KW-1133">Transmembrane helix</keyword>
<evidence type="ECO:0000256" key="10">
    <source>
        <dbReference type="ARBA" id="ARBA00023157"/>
    </source>
</evidence>
<dbReference type="RefSeq" id="XP_029022687.1">
    <property type="nucleotide sequence ID" value="XM_029166854.3"/>
</dbReference>
<dbReference type="GO" id="GO:0003836">
    <property type="term" value="F:beta-galactoside (CMP) alpha-2,3-sialyltransferase activity"/>
    <property type="evidence" value="ECO:0007669"/>
    <property type="project" value="TreeGrafter"/>
</dbReference>
<dbReference type="Proteomes" id="UP000515150">
    <property type="component" value="Chromosome 11"/>
</dbReference>
<evidence type="ECO:0000256" key="6">
    <source>
        <dbReference type="ARBA" id="ARBA00022968"/>
    </source>
</evidence>
<evidence type="ECO:0000256" key="4">
    <source>
        <dbReference type="ARBA" id="ARBA00022679"/>
    </source>
</evidence>
<keyword evidence="3" id="KW-0328">Glycosyltransferase</keyword>
<accession>A0A6P7NRZ1</accession>
<dbReference type="InterPro" id="IPR001675">
    <property type="entry name" value="Glyco_trans_29"/>
</dbReference>
<dbReference type="PANTHER" id="PTHR46032:SF6">
    <property type="entry name" value="CMP-N-ACETYLNEURAMINATE-BETA-GALACTOSAMIDE-ALPHA-2,3-SIALYLTRANSFERASE 1"/>
    <property type="match status" value="1"/>
</dbReference>
<evidence type="ECO:0000256" key="12">
    <source>
        <dbReference type="SAM" id="Phobius"/>
    </source>
</evidence>
<feature type="transmembrane region" description="Helical" evidence="12">
    <location>
        <begin position="32"/>
        <end position="53"/>
    </location>
</feature>
<proteinExistence type="inferred from homology"/>
<dbReference type="FunFam" id="3.90.1480.20:FF:000015">
    <property type="entry name" value="Lactosylceramide alpha-2,3-sialyltransferase"/>
    <property type="match status" value="1"/>
</dbReference>
<evidence type="ECO:0000313" key="14">
    <source>
        <dbReference type="RefSeq" id="XP_029022687.1"/>
    </source>
</evidence>
<protein>
    <submittedName>
        <fullName evidence="14">CMP-N-acetylneuraminate-beta-galactosamide- alpha-2,3-sialyltransferase 1-like isoform X1</fullName>
    </submittedName>
</protein>
<organism evidence="13 14">
    <name type="scientific">Betta splendens</name>
    <name type="common">Siamese fighting fish</name>
    <dbReference type="NCBI Taxonomy" id="158456"/>
    <lineage>
        <taxon>Eukaryota</taxon>
        <taxon>Metazoa</taxon>
        <taxon>Chordata</taxon>
        <taxon>Craniata</taxon>
        <taxon>Vertebrata</taxon>
        <taxon>Euteleostomi</taxon>
        <taxon>Actinopterygii</taxon>
        <taxon>Neopterygii</taxon>
        <taxon>Teleostei</taxon>
        <taxon>Neoteleostei</taxon>
        <taxon>Acanthomorphata</taxon>
        <taxon>Anabantaria</taxon>
        <taxon>Anabantiformes</taxon>
        <taxon>Anabantoidei</taxon>
        <taxon>Osphronemidae</taxon>
        <taxon>Betta</taxon>
    </lineage>
</organism>
<dbReference type="GO" id="GO:0097503">
    <property type="term" value="P:sialylation"/>
    <property type="evidence" value="ECO:0007669"/>
    <property type="project" value="TreeGrafter"/>
</dbReference>
<dbReference type="PANTHER" id="PTHR46032">
    <property type="entry name" value="ALPHA-2,3-SIALYLTRANSFERASE ST3GAL I ISOFORM X1"/>
    <property type="match status" value="1"/>
</dbReference>
<evidence type="ECO:0000256" key="5">
    <source>
        <dbReference type="ARBA" id="ARBA00022692"/>
    </source>
</evidence>
<keyword evidence="4" id="KW-0808">Transferase</keyword>
<dbReference type="GO" id="GO:0000139">
    <property type="term" value="C:Golgi membrane"/>
    <property type="evidence" value="ECO:0007669"/>
    <property type="project" value="UniProtKB-SubCell"/>
</dbReference>
<gene>
    <name evidence="14" type="primary">LOC114865599</name>
</gene>
<evidence type="ECO:0000256" key="9">
    <source>
        <dbReference type="ARBA" id="ARBA00023136"/>
    </source>
</evidence>
<keyword evidence="6" id="KW-0735">Signal-anchor</keyword>
<dbReference type="AlphaFoldDB" id="A0A6P7NRZ1"/>
<evidence type="ECO:0000256" key="11">
    <source>
        <dbReference type="ARBA" id="ARBA00023180"/>
    </source>
</evidence>
<keyword evidence="5 12" id="KW-0812">Transmembrane</keyword>
<evidence type="ECO:0000256" key="2">
    <source>
        <dbReference type="ARBA" id="ARBA00006003"/>
    </source>
</evidence>
<comment type="subcellular location">
    <subcellularLocation>
        <location evidence="1">Golgi apparatus membrane</location>
        <topology evidence="1">Single-pass type II membrane protein</topology>
    </subcellularLocation>
</comment>
<comment type="similarity">
    <text evidence="2">Belongs to the glycosyltransferase 29 family.</text>
</comment>
<dbReference type="InterPro" id="IPR051757">
    <property type="entry name" value="Beta-gal_alpha2-3_sialyltrans"/>
</dbReference>
<dbReference type="GeneID" id="114865599"/>
<dbReference type="InParanoid" id="A0A6P7NRZ1"/>
<keyword evidence="13" id="KW-1185">Reference proteome</keyword>
<dbReference type="OrthoDB" id="10264956at2759"/>
<dbReference type="InterPro" id="IPR038578">
    <property type="entry name" value="GT29-like_sf"/>
</dbReference>
<evidence type="ECO:0000256" key="3">
    <source>
        <dbReference type="ARBA" id="ARBA00022676"/>
    </source>
</evidence>
<keyword evidence="9 12" id="KW-0472">Membrane</keyword>
<sequence>MQPSSCCSWIRSFSSQSIMTTWQTPHQDTMTSWMSVLKLFTVLLCFMAATVFLKKPNSFLHIFQPADVDLCGKRLSKDDTWFMKRFKQSQELFLSDPFSLSEAAFHWWKLIHKDQCSLATFRDKVNALFQIFPPNPHVFEPRPEQCRTCAVVGNSINLKGSRYGRLIDHHHVIIRINHGRTKGYEADVGRRTTHRVMYPESSVHLDDTTRLILFPFELKDLEWLIRVFTTRFPGPKYNSVKTDITGNINLVTVLNPAFMKYVHESWLDSEGGYPSTGFMTLILALHICGDVDVFGFGADKDGNWSHYFEKLLNKSHKTGEHPGAYEYKVIKELAKKQKIQFYSGK</sequence>
<keyword evidence="10" id="KW-1015">Disulfide bond</keyword>
<dbReference type="Gene3D" id="3.90.1480.20">
    <property type="entry name" value="Glycosyl transferase family 29"/>
    <property type="match status" value="1"/>
</dbReference>
<evidence type="ECO:0000256" key="8">
    <source>
        <dbReference type="ARBA" id="ARBA00023034"/>
    </source>
</evidence>
<evidence type="ECO:0000313" key="13">
    <source>
        <dbReference type="Proteomes" id="UP000515150"/>
    </source>
</evidence>
<evidence type="ECO:0000256" key="7">
    <source>
        <dbReference type="ARBA" id="ARBA00022989"/>
    </source>
</evidence>
<keyword evidence="11" id="KW-0325">Glycoprotein</keyword>
<reference evidence="14" key="1">
    <citation type="submission" date="2025-08" db="UniProtKB">
        <authorList>
            <consortium name="RefSeq"/>
        </authorList>
    </citation>
    <scope>IDENTIFICATION</scope>
</reference>
<dbReference type="Pfam" id="PF00777">
    <property type="entry name" value="Glyco_transf_29"/>
    <property type="match status" value="1"/>
</dbReference>
<dbReference type="KEGG" id="bspl:114865599"/>
<name>A0A6P7NRZ1_BETSP</name>